<sequence length="638" mass="65974">MLSRCTPSWLVLLVYLALCSTIMAAAVVAPPAEARAVKAAAKAIAKPAAAKAPVSKPVSKAPVKQAATKPKANPIAQPPAKAVPAKNPVSKPPTAKPPVAPAKPPTVPVKPAVPKKVPAPKPPVAKLPGKKPATNPAGDKSVKKPPTTKPPVSKPPVKKPPVAAKKPPVNASSSKKLPAKSGASAAPAGALSCVPKVPVKPARKAGDKVPNQFVVHLKPGVDRAKHLASIKALFAQGASCDGVKSAVTLDFPVFEQLALYGGVFGPSVIAAIKKSPDVSRVTADTLVGSESVLPVVPEGNVTKRALFKFEETKGTWFLARLNSGKESVIKRFKVQNMFGPADENPLNVESFNWRFKNLKNAGKGVYLLDSGVNDHDDLEGRIIRRPGANVDPAITNAGPVDTTDPADDTTDSAPGHGTKMAGLIAGKTVGVAKSANIIPVKVGSFATFTQMSIGAGIGFAIEDARGDGGVISGSLKMLRDEDGWMLKLVKYAIKENLHIVNSAGNERQNLCADRIGDADGPITIIKRKLNGWSPTSNVDDKKAGFSNFGPCLTVFAPGDGIRTTSIDGPSVFTPLGGGTSEATAITAGLVATIISGSKSKLTPAAMKEKVKALAVQVPGIVDDKLTPDTTNLLIQVPK</sequence>
<dbReference type="PROSITE" id="PS00136">
    <property type="entry name" value="SUBTILASE_ASP"/>
    <property type="match status" value="1"/>
</dbReference>
<keyword evidence="4 5" id="KW-0720">Serine protease</keyword>
<dbReference type="EMBL" id="JARJCN010000094">
    <property type="protein sequence ID" value="KAJ7075501.1"/>
    <property type="molecule type" value="Genomic_DNA"/>
</dbReference>
<evidence type="ECO:0000256" key="3">
    <source>
        <dbReference type="ARBA" id="ARBA00022801"/>
    </source>
</evidence>
<dbReference type="Pfam" id="PF00082">
    <property type="entry name" value="Peptidase_S8"/>
    <property type="match status" value="1"/>
</dbReference>
<dbReference type="InterPro" id="IPR000209">
    <property type="entry name" value="Peptidase_S8/S53_dom"/>
</dbReference>
<evidence type="ECO:0000256" key="2">
    <source>
        <dbReference type="ARBA" id="ARBA00022670"/>
    </source>
</evidence>
<evidence type="ECO:0000313" key="10">
    <source>
        <dbReference type="Proteomes" id="UP001222325"/>
    </source>
</evidence>
<proteinExistence type="inferred from homology"/>
<evidence type="ECO:0000259" key="8">
    <source>
        <dbReference type="Pfam" id="PF00082"/>
    </source>
</evidence>
<dbReference type="PRINTS" id="PR01217">
    <property type="entry name" value="PRICHEXTENSN"/>
</dbReference>
<dbReference type="Gene3D" id="3.40.50.200">
    <property type="entry name" value="Peptidase S8/S53 domain"/>
    <property type="match status" value="1"/>
</dbReference>
<protein>
    <submittedName>
        <fullName evidence="9">Peptidase S8/S53 domain-containing protein</fullName>
    </submittedName>
</protein>
<feature type="compositionally biased region" description="Low complexity" evidence="6">
    <location>
        <begin position="160"/>
        <end position="186"/>
    </location>
</feature>
<comment type="similarity">
    <text evidence="1 5">Belongs to the peptidase S8 family.</text>
</comment>
<keyword evidence="2 5" id="KW-0645">Protease</keyword>
<evidence type="ECO:0000256" key="1">
    <source>
        <dbReference type="ARBA" id="ARBA00011073"/>
    </source>
</evidence>
<evidence type="ECO:0000256" key="5">
    <source>
        <dbReference type="PROSITE-ProRule" id="PRU01240"/>
    </source>
</evidence>
<feature type="signal peptide" evidence="7">
    <location>
        <begin position="1"/>
        <end position="24"/>
    </location>
</feature>
<dbReference type="PANTHER" id="PTHR43806">
    <property type="entry name" value="PEPTIDASE S8"/>
    <property type="match status" value="1"/>
</dbReference>
<feature type="active site" description="Charge relay system" evidence="5">
    <location>
        <position position="416"/>
    </location>
</feature>
<dbReference type="GO" id="GO:0004252">
    <property type="term" value="F:serine-type endopeptidase activity"/>
    <property type="evidence" value="ECO:0007669"/>
    <property type="project" value="UniProtKB-UniRule"/>
</dbReference>
<dbReference type="AlphaFoldDB" id="A0AAD6XJD0"/>
<dbReference type="SUPFAM" id="SSF52743">
    <property type="entry name" value="Subtilisin-like"/>
    <property type="match status" value="1"/>
</dbReference>
<feature type="compositionally biased region" description="Low complexity" evidence="6">
    <location>
        <begin position="48"/>
        <end position="64"/>
    </location>
</feature>
<dbReference type="GO" id="GO:0005615">
    <property type="term" value="C:extracellular space"/>
    <property type="evidence" value="ECO:0007669"/>
    <property type="project" value="TreeGrafter"/>
</dbReference>
<comment type="caution">
    <text evidence="9">The sequence shown here is derived from an EMBL/GenBank/DDBJ whole genome shotgun (WGS) entry which is preliminary data.</text>
</comment>
<feature type="compositionally biased region" description="Low complexity" evidence="6">
    <location>
        <begin position="74"/>
        <end position="89"/>
    </location>
</feature>
<dbReference type="PANTHER" id="PTHR43806:SF66">
    <property type="entry name" value="SERIN ENDOPEPTIDASE"/>
    <property type="match status" value="1"/>
</dbReference>
<dbReference type="InterPro" id="IPR023827">
    <property type="entry name" value="Peptidase_S8_Asp-AS"/>
</dbReference>
<gene>
    <name evidence="9" type="ORF">B0H15DRAFT_956419</name>
</gene>
<keyword evidence="10" id="KW-1185">Reference proteome</keyword>
<evidence type="ECO:0000256" key="6">
    <source>
        <dbReference type="SAM" id="MobiDB-lite"/>
    </source>
</evidence>
<feature type="region of interest" description="Disordered" evidence="6">
    <location>
        <begin position="48"/>
        <end position="186"/>
    </location>
</feature>
<feature type="compositionally biased region" description="Pro residues" evidence="6">
    <location>
        <begin position="90"/>
        <end position="108"/>
    </location>
</feature>
<name>A0AAD6XJD0_9AGAR</name>
<dbReference type="GO" id="GO:0006508">
    <property type="term" value="P:proteolysis"/>
    <property type="evidence" value="ECO:0007669"/>
    <property type="project" value="UniProtKB-KW"/>
</dbReference>
<dbReference type="InterPro" id="IPR050131">
    <property type="entry name" value="Peptidase_S8_subtilisin-like"/>
</dbReference>
<evidence type="ECO:0000256" key="4">
    <source>
        <dbReference type="ARBA" id="ARBA00022825"/>
    </source>
</evidence>
<feature type="active site" description="Charge relay system" evidence="5">
    <location>
        <position position="580"/>
    </location>
</feature>
<evidence type="ECO:0000256" key="7">
    <source>
        <dbReference type="SAM" id="SignalP"/>
    </source>
</evidence>
<keyword evidence="3 5" id="KW-0378">Hydrolase</keyword>
<dbReference type="Proteomes" id="UP001222325">
    <property type="component" value="Unassembled WGS sequence"/>
</dbReference>
<dbReference type="PROSITE" id="PS51892">
    <property type="entry name" value="SUBTILASE"/>
    <property type="match status" value="1"/>
</dbReference>
<evidence type="ECO:0000313" key="9">
    <source>
        <dbReference type="EMBL" id="KAJ7075501.1"/>
    </source>
</evidence>
<organism evidence="9 10">
    <name type="scientific">Mycena belliarum</name>
    <dbReference type="NCBI Taxonomy" id="1033014"/>
    <lineage>
        <taxon>Eukaryota</taxon>
        <taxon>Fungi</taxon>
        <taxon>Dikarya</taxon>
        <taxon>Basidiomycota</taxon>
        <taxon>Agaricomycotina</taxon>
        <taxon>Agaricomycetes</taxon>
        <taxon>Agaricomycetidae</taxon>
        <taxon>Agaricales</taxon>
        <taxon>Marasmiineae</taxon>
        <taxon>Mycenaceae</taxon>
        <taxon>Mycena</taxon>
    </lineage>
</organism>
<feature type="domain" description="Peptidase S8/S53" evidence="8">
    <location>
        <begin position="365"/>
        <end position="614"/>
    </location>
</feature>
<reference evidence="9" key="1">
    <citation type="submission" date="2023-03" db="EMBL/GenBank/DDBJ databases">
        <title>Massive genome expansion in bonnet fungi (Mycena s.s.) driven by repeated elements and novel gene families across ecological guilds.</title>
        <authorList>
            <consortium name="Lawrence Berkeley National Laboratory"/>
            <person name="Harder C.B."/>
            <person name="Miyauchi S."/>
            <person name="Viragh M."/>
            <person name="Kuo A."/>
            <person name="Thoen E."/>
            <person name="Andreopoulos B."/>
            <person name="Lu D."/>
            <person name="Skrede I."/>
            <person name="Drula E."/>
            <person name="Henrissat B."/>
            <person name="Morin E."/>
            <person name="Kohler A."/>
            <person name="Barry K."/>
            <person name="LaButti K."/>
            <person name="Morin E."/>
            <person name="Salamov A."/>
            <person name="Lipzen A."/>
            <person name="Mereny Z."/>
            <person name="Hegedus B."/>
            <person name="Baldrian P."/>
            <person name="Stursova M."/>
            <person name="Weitz H."/>
            <person name="Taylor A."/>
            <person name="Grigoriev I.V."/>
            <person name="Nagy L.G."/>
            <person name="Martin F."/>
            <person name="Kauserud H."/>
        </authorList>
    </citation>
    <scope>NUCLEOTIDE SEQUENCE</scope>
    <source>
        <strain evidence="9">CBHHK173m</strain>
    </source>
</reference>
<keyword evidence="7" id="KW-0732">Signal</keyword>
<accession>A0AAD6XJD0</accession>
<dbReference type="InterPro" id="IPR036852">
    <property type="entry name" value="Peptidase_S8/S53_dom_sf"/>
</dbReference>
<feature type="chain" id="PRO_5042198298" evidence="7">
    <location>
        <begin position="25"/>
        <end position="638"/>
    </location>
</feature>
<feature type="region of interest" description="Disordered" evidence="6">
    <location>
        <begin position="393"/>
        <end position="415"/>
    </location>
</feature>
<feature type="active site" description="Charge relay system" evidence="5">
    <location>
        <position position="369"/>
    </location>
</feature>